<protein>
    <submittedName>
        <fullName evidence="1">Uncharacterized protein</fullName>
    </submittedName>
</protein>
<proteinExistence type="predicted"/>
<reference evidence="1 2" key="1">
    <citation type="submission" date="2020-10" db="EMBL/GenBank/DDBJ databases">
        <title>The Coptis chinensis genome and diversification of protoberbering-type alkaloids.</title>
        <authorList>
            <person name="Wang B."/>
            <person name="Shu S."/>
            <person name="Song C."/>
            <person name="Liu Y."/>
        </authorList>
    </citation>
    <scope>NUCLEOTIDE SEQUENCE [LARGE SCALE GENOMIC DNA]</scope>
    <source>
        <strain evidence="1">HL-2020</strain>
        <tissue evidence="1">Leaf</tissue>
    </source>
</reference>
<dbReference type="AlphaFoldDB" id="A0A835LAE5"/>
<dbReference type="Proteomes" id="UP000631114">
    <property type="component" value="Unassembled WGS sequence"/>
</dbReference>
<evidence type="ECO:0000313" key="2">
    <source>
        <dbReference type="Proteomes" id="UP000631114"/>
    </source>
</evidence>
<name>A0A835LAE5_9MAGN</name>
<comment type="caution">
    <text evidence="1">The sequence shown here is derived from an EMBL/GenBank/DDBJ whole genome shotgun (WGS) entry which is preliminary data.</text>
</comment>
<keyword evidence="2" id="KW-1185">Reference proteome</keyword>
<accession>A0A835LAE5</accession>
<evidence type="ECO:0000313" key="1">
    <source>
        <dbReference type="EMBL" id="KAF9587095.1"/>
    </source>
</evidence>
<organism evidence="1 2">
    <name type="scientific">Coptis chinensis</name>
    <dbReference type="NCBI Taxonomy" id="261450"/>
    <lineage>
        <taxon>Eukaryota</taxon>
        <taxon>Viridiplantae</taxon>
        <taxon>Streptophyta</taxon>
        <taxon>Embryophyta</taxon>
        <taxon>Tracheophyta</taxon>
        <taxon>Spermatophyta</taxon>
        <taxon>Magnoliopsida</taxon>
        <taxon>Ranunculales</taxon>
        <taxon>Ranunculaceae</taxon>
        <taxon>Coptidoideae</taxon>
        <taxon>Coptis</taxon>
    </lineage>
</organism>
<sequence length="103" mass="11217">MDYLACVGIKVPKLVVTHDLLKLLSHLKLAICDSEFINLLLADYTYYSDSSLLGLPVLPASAALTLLSPNLLMEPIKTRLPVVKFGAFQDKHRGRVSSSSSSS</sequence>
<gene>
    <name evidence="1" type="ORF">IFM89_039678</name>
</gene>
<dbReference type="EMBL" id="JADFTS010000052">
    <property type="protein sequence ID" value="KAF9587095.1"/>
    <property type="molecule type" value="Genomic_DNA"/>
</dbReference>